<feature type="coiled-coil region" evidence="1">
    <location>
        <begin position="53"/>
        <end position="87"/>
    </location>
</feature>
<gene>
    <name evidence="3" type="ORF">HICCMSTLAB_LOCUS91</name>
</gene>
<sequence>MDNYHYDLFNSWLGLEISAEDENIEDTQENLTGCLDHHPHAQSNDNAEKSSRELLLEQQINELLEENASLKAEIALVNEKLSRFDDNLKKFLNPDQLLLLKNNAATNSKHWSEETIKKGLRIRLLMGTKAYKNLRDIEGFPLPAFSTLYSRLSGLNFAPGTFDNIIEWLGVKIKQEQDQTAHYCVLALDEMSIHPAVEYDRALEKFIGLVTPELARNSTEADSMASHAIVFVAWGLTSHWKQLIGYALTGKSVTSEVLWNYVKQIVEKLYQQGIIVKCISTDEGLTNVGMWSLNGITSSRYLVSSFSQHPCNSNERLHWTSDVPHVLKRIWSQLLKSTFTLSAATVVANNLTSSKVNITHVRQLVEYQSLGGPVL</sequence>
<dbReference type="EMBL" id="CAJNRD030000584">
    <property type="protein sequence ID" value="CAG5071828.1"/>
    <property type="molecule type" value="Genomic_DNA"/>
</dbReference>
<evidence type="ECO:0000313" key="3">
    <source>
        <dbReference type="EMBL" id="CAG5071828.1"/>
    </source>
</evidence>
<evidence type="ECO:0000313" key="4">
    <source>
        <dbReference type="Proteomes" id="UP000786811"/>
    </source>
</evidence>
<keyword evidence="1" id="KW-0175">Coiled coil</keyword>
<accession>A0A8J2ELR0</accession>
<dbReference type="Pfam" id="PF21787">
    <property type="entry name" value="TNP-like_RNaseH_N"/>
    <property type="match status" value="1"/>
</dbReference>
<proteinExistence type="predicted"/>
<organism evidence="3 4">
    <name type="scientific">Cotesia congregata</name>
    <name type="common">Parasitoid wasp</name>
    <name type="synonym">Apanteles congregatus</name>
    <dbReference type="NCBI Taxonomy" id="51543"/>
    <lineage>
        <taxon>Eukaryota</taxon>
        <taxon>Metazoa</taxon>
        <taxon>Ecdysozoa</taxon>
        <taxon>Arthropoda</taxon>
        <taxon>Hexapoda</taxon>
        <taxon>Insecta</taxon>
        <taxon>Pterygota</taxon>
        <taxon>Neoptera</taxon>
        <taxon>Endopterygota</taxon>
        <taxon>Hymenoptera</taxon>
        <taxon>Apocrita</taxon>
        <taxon>Ichneumonoidea</taxon>
        <taxon>Braconidae</taxon>
        <taxon>Microgastrinae</taxon>
        <taxon>Cotesia</taxon>
    </lineage>
</organism>
<keyword evidence="4" id="KW-1185">Reference proteome</keyword>
<feature type="non-terminal residue" evidence="3">
    <location>
        <position position="375"/>
    </location>
</feature>
<comment type="caution">
    <text evidence="3">The sequence shown here is derived from an EMBL/GenBank/DDBJ whole genome shotgun (WGS) entry which is preliminary data.</text>
</comment>
<reference evidence="3" key="1">
    <citation type="submission" date="2021-04" db="EMBL/GenBank/DDBJ databases">
        <authorList>
            <person name="Chebbi M.A.C M."/>
        </authorList>
    </citation>
    <scope>NUCLEOTIDE SEQUENCE</scope>
</reference>
<dbReference type="AlphaFoldDB" id="A0A8J2ELR0"/>
<dbReference type="OrthoDB" id="6770792at2759"/>
<feature type="domain" description="Transposable element P transposase-like RNase H" evidence="2">
    <location>
        <begin position="158"/>
        <end position="292"/>
    </location>
</feature>
<dbReference type="Proteomes" id="UP000786811">
    <property type="component" value="Unassembled WGS sequence"/>
</dbReference>
<name>A0A8J2ELR0_COTCN</name>
<dbReference type="InterPro" id="IPR048365">
    <property type="entry name" value="TNP-like_RNaseH_N"/>
</dbReference>
<evidence type="ECO:0000259" key="2">
    <source>
        <dbReference type="Pfam" id="PF21787"/>
    </source>
</evidence>
<protein>
    <submittedName>
        <fullName evidence="3">Similar to T: Transposable element P transposase (Drosophila melanogaster)</fullName>
    </submittedName>
</protein>
<evidence type="ECO:0000256" key="1">
    <source>
        <dbReference type="SAM" id="Coils"/>
    </source>
</evidence>